<dbReference type="SUPFAM" id="SSF56176">
    <property type="entry name" value="FAD-binding/transporter-associated domain-like"/>
    <property type="match status" value="1"/>
</dbReference>
<comment type="caution">
    <text evidence="8">The sequence shown here is derived from an EMBL/GenBank/DDBJ whole genome shotgun (WGS) entry which is preliminary data.</text>
</comment>
<keyword evidence="5" id="KW-0560">Oxidoreductase</keyword>
<evidence type="ECO:0000256" key="2">
    <source>
        <dbReference type="ARBA" id="ARBA00005466"/>
    </source>
</evidence>
<organism evidence="8 14">
    <name type="scientific">Rotaria magnacalcarata</name>
    <dbReference type="NCBI Taxonomy" id="392030"/>
    <lineage>
        <taxon>Eukaryota</taxon>
        <taxon>Metazoa</taxon>
        <taxon>Spiralia</taxon>
        <taxon>Gnathifera</taxon>
        <taxon>Rotifera</taxon>
        <taxon>Eurotatoria</taxon>
        <taxon>Bdelloidea</taxon>
        <taxon>Philodinida</taxon>
        <taxon>Philodinidae</taxon>
        <taxon>Rotaria</taxon>
    </lineage>
</organism>
<dbReference type="InterPro" id="IPR012951">
    <property type="entry name" value="BBE"/>
</dbReference>
<dbReference type="Proteomes" id="UP000681967">
    <property type="component" value="Unassembled WGS sequence"/>
</dbReference>
<dbReference type="GO" id="GO:0016491">
    <property type="term" value="F:oxidoreductase activity"/>
    <property type="evidence" value="ECO:0007669"/>
    <property type="project" value="UniProtKB-KW"/>
</dbReference>
<evidence type="ECO:0000259" key="7">
    <source>
        <dbReference type="Pfam" id="PF08031"/>
    </source>
</evidence>
<comment type="similarity">
    <text evidence="2">Belongs to the oxygen-dependent FAD-linked oxidoreductase family.</text>
</comment>
<evidence type="ECO:0000256" key="1">
    <source>
        <dbReference type="ARBA" id="ARBA00001974"/>
    </source>
</evidence>
<dbReference type="AlphaFoldDB" id="A0A815JQC6"/>
<dbReference type="Gene3D" id="3.40.462.20">
    <property type="match status" value="1"/>
</dbReference>
<evidence type="ECO:0000256" key="4">
    <source>
        <dbReference type="ARBA" id="ARBA00022827"/>
    </source>
</evidence>
<dbReference type="EMBL" id="CAJOBJ010000478">
    <property type="protein sequence ID" value="CAF3825228.1"/>
    <property type="molecule type" value="Genomic_DNA"/>
</dbReference>
<feature type="domain" description="Berberine/berberine-like" evidence="7">
    <location>
        <begin position="439"/>
        <end position="478"/>
    </location>
</feature>
<keyword evidence="3" id="KW-0285">Flavoprotein</keyword>
<name>A0A815JQC6_9BILA</name>
<accession>A0A815JQC6</accession>
<dbReference type="GO" id="GO:0050660">
    <property type="term" value="F:flavin adenine dinucleotide binding"/>
    <property type="evidence" value="ECO:0007669"/>
    <property type="project" value="InterPro"/>
</dbReference>
<evidence type="ECO:0000313" key="8">
    <source>
        <dbReference type="EMBL" id="CAF1382523.1"/>
    </source>
</evidence>
<keyword evidence="6" id="KW-0732">Signal</keyword>
<evidence type="ECO:0000313" key="10">
    <source>
        <dbReference type="EMBL" id="CAF2025685.1"/>
    </source>
</evidence>
<dbReference type="PANTHER" id="PTHR42973:SF39">
    <property type="entry name" value="FAD-BINDING PCMH-TYPE DOMAIN-CONTAINING PROTEIN"/>
    <property type="match status" value="1"/>
</dbReference>
<evidence type="ECO:0000256" key="3">
    <source>
        <dbReference type="ARBA" id="ARBA00022630"/>
    </source>
</evidence>
<evidence type="ECO:0000313" key="9">
    <source>
        <dbReference type="EMBL" id="CAF1685546.1"/>
    </source>
</evidence>
<dbReference type="Proteomes" id="UP000663824">
    <property type="component" value="Unassembled WGS sequence"/>
</dbReference>
<dbReference type="Proteomes" id="UP000663855">
    <property type="component" value="Unassembled WGS sequence"/>
</dbReference>
<dbReference type="Gene3D" id="3.30.465.10">
    <property type="match status" value="1"/>
</dbReference>
<dbReference type="OrthoDB" id="9983560at2759"/>
<dbReference type="Proteomes" id="UP000681720">
    <property type="component" value="Unassembled WGS sequence"/>
</dbReference>
<dbReference type="InterPro" id="IPR016169">
    <property type="entry name" value="FAD-bd_PCMH_sub2"/>
</dbReference>
<evidence type="ECO:0000313" key="13">
    <source>
        <dbReference type="EMBL" id="CAF3825228.1"/>
    </source>
</evidence>
<reference evidence="8" key="1">
    <citation type="submission" date="2021-02" db="EMBL/GenBank/DDBJ databases">
        <authorList>
            <person name="Nowell W R."/>
        </authorList>
    </citation>
    <scope>NUCLEOTIDE SEQUENCE</scope>
</reference>
<dbReference type="Pfam" id="PF08031">
    <property type="entry name" value="BBE"/>
    <property type="match status" value="1"/>
</dbReference>
<evidence type="ECO:0000313" key="11">
    <source>
        <dbReference type="EMBL" id="CAF3801082.1"/>
    </source>
</evidence>
<evidence type="ECO:0000313" key="14">
    <source>
        <dbReference type="Proteomes" id="UP000663855"/>
    </source>
</evidence>
<sequence>MMILSSFVILQLSIVILFMTTFINATNISPPTAMVNEISQSSDDEINPTAIFHNRHFTLEDLESAAKPLGLTGDDGQSDEGDEYDYSRLSNYEAMWPQDMSKRYTKKVARGGSLNGNGGDSRLWAIPYRFGKRAAMPYRFADTHGGVSSTVDAVGGFLQGNGHGPLSRWKCLASDQVLEYDVVTANGQRETVSPYQNGDLFWALSGGGRGNYAIVLSAVLRTFPSPQIVGMAYSINAPNEACYARLIGSFIRLIPILAEARWSDFFSIADMRLSAEFNIPNGDLDEVSAIMNQFTANNSDLDFRDTNISVFSSFYHYASVALEPINMGGFNNLMSSRLIPESIIRNEPDKVAEVFVQAKGRYTAGSNLAGYLVAGVQVLKTSNTKSSVNSAWRTAPLHMVFSQVWIDLTPEVDQTYIATLVSRQGEISDKLSVGSRSGCYMNEADPNEVNWQEKFFGSQTIYNRLKSIKETVDLDGLFVCKNCVGSDDWKMDLNCSKTSVSMKLNLTILLLVIEFFAVL</sequence>
<dbReference type="EMBL" id="CAJNRE010003554">
    <property type="protein sequence ID" value="CAF2025685.1"/>
    <property type="molecule type" value="Genomic_DNA"/>
</dbReference>
<gene>
    <name evidence="11" type="ORF">BYL167_LOCUS2999</name>
    <name evidence="8" type="ORF">CJN711_LOCUS21023</name>
    <name evidence="13" type="ORF">GIL414_LOCUS2463</name>
    <name evidence="9" type="ORF">KQP761_LOCUS38378</name>
    <name evidence="10" type="ORF">MBJ925_LOCUS9510</name>
    <name evidence="12" type="ORF">SMN809_LOCUS2460</name>
</gene>
<protein>
    <recommendedName>
        <fullName evidence="7">Berberine/berberine-like domain-containing protein</fullName>
    </recommendedName>
</protein>
<dbReference type="EMBL" id="CAJNOV010009924">
    <property type="protein sequence ID" value="CAF1382523.1"/>
    <property type="molecule type" value="Genomic_DNA"/>
</dbReference>
<dbReference type="PANTHER" id="PTHR42973">
    <property type="entry name" value="BINDING OXIDOREDUCTASE, PUTATIVE (AFU_ORTHOLOGUE AFUA_1G17690)-RELATED"/>
    <property type="match status" value="1"/>
</dbReference>
<dbReference type="Proteomes" id="UP000676336">
    <property type="component" value="Unassembled WGS sequence"/>
</dbReference>
<feature type="chain" id="PRO_5035687191" description="Berberine/berberine-like domain-containing protein" evidence="6">
    <location>
        <begin position="26"/>
        <end position="519"/>
    </location>
</feature>
<feature type="signal peptide" evidence="6">
    <location>
        <begin position="1"/>
        <end position="25"/>
    </location>
</feature>
<dbReference type="InterPro" id="IPR036318">
    <property type="entry name" value="FAD-bd_PCMH-like_sf"/>
</dbReference>
<evidence type="ECO:0000313" key="12">
    <source>
        <dbReference type="EMBL" id="CAF3824055.1"/>
    </source>
</evidence>
<evidence type="ECO:0000256" key="6">
    <source>
        <dbReference type="SAM" id="SignalP"/>
    </source>
</evidence>
<comment type="cofactor">
    <cofactor evidence="1">
        <name>FAD</name>
        <dbReference type="ChEBI" id="CHEBI:57692"/>
    </cofactor>
</comment>
<dbReference type="InterPro" id="IPR050416">
    <property type="entry name" value="FAD-linked_Oxidoreductase"/>
</dbReference>
<evidence type="ECO:0000256" key="5">
    <source>
        <dbReference type="ARBA" id="ARBA00023002"/>
    </source>
</evidence>
<keyword evidence="4" id="KW-0274">FAD</keyword>
<dbReference type="EMBL" id="CAJOBH010000555">
    <property type="protein sequence ID" value="CAF3801082.1"/>
    <property type="molecule type" value="Genomic_DNA"/>
</dbReference>
<dbReference type="Proteomes" id="UP000663834">
    <property type="component" value="Unassembled WGS sequence"/>
</dbReference>
<proteinExistence type="inferred from homology"/>
<dbReference type="EMBL" id="CAJNOW010021825">
    <property type="protein sequence ID" value="CAF1685546.1"/>
    <property type="molecule type" value="Genomic_DNA"/>
</dbReference>
<dbReference type="EMBL" id="CAJOBI010000453">
    <property type="protein sequence ID" value="CAF3824055.1"/>
    <property type="molecule type" value="Genomic_DNA"/>
</dbReference>